<dbReference type="GO" id="GO:0016787">
    <property type="term" value="F:hydrolase activity"/>
    <property type="evidence" value="ECO:0007669"/>
    <property type="project" value="UniProtKB-KW"/>
</dbReference>
<dbReference type="PANTHER" id="PTHR47963">
    <property type="entry name" value="DEAD-BOX ATP-DEPENDENT RNA HELICASE 47, MITOCHONDRIAL"/>
    <property type="match status" value="1"/>
</dbReference>
<dbReference type="Gene3D" id="3.40.50.300">
    <property type="entry name" value="P-loop containing nucleotide triphosphate hydrolases"/>
    <property type="match status" value="2"/>
</dbReference>
<dbReference type="AlphaFoldDB" id="A0A1Y4L512"/>
<dbReference type="Pfam" id="PF18019">
    <property type="entry name" value="Cas3_HD"/>
    <property type="match status" value="1"/>
</dbReference>
<evidence type="ECO:0000256" key="1">
    <source>
        <dbReference type="ARBA" id="ARBA00006847"/>
    </source>
</evidence>
<comment type="caution">
    <text evidence="12">The sequence shown here is derived from an EMBL/GenBank/DDBJ whole genome shotgun (WGS) entry which is preliminary data.</text>
</comment>
<dbReference type="Pfam" id="PF00270">
    <property type="entry name" value="DEAD"/>
    <property type="match status" value="1"/>
</dbReference>
<dbReference type="InterPro" id="IPR006474">
    <property type="entry name" value="Helicase_Cas3_CRISPR-ass_core"/>
</dbReference>
<dbReference type="GO" id="GO:0046872">
    <property type="term" value="F:metal ion binding"/>
    <property type="evidence" value="ECO:0007669"/>
    <property type="project" value="UniProtKB-KW"/>
</dbReference>
<name>A0A1Y4L512_9FIRM</name>
<dbReference type="PROSITE" id="PS51643">
    <property type="entry name" value="HD_CAS3"/>
    <property type="match status" value="1"/>
</dbReference>
<reference evidence="13" key="1">
    <citation type="submission" date="2017-04" db="EMBL/GenBank/DDBJ databases">
        <title>Function of individual gut microbiota members based on whole genome sequencing of pure cultures obtained from chicken caecum.</title>
        <authorList>
            <person name="Medvecky M."/>
            <person name="Cejkova D."/>
            <person name="Polansky O."/>
            <person name="Karasova D."/>
            <person name="Kubasova T."/>
            <person name="Cizek A."/>
            <person name="Rychlik I."/>
        </authorList>
    </citation>
    <scope>NUCLEOTIDE SEQUENCE [LARGE SCALE GENOMIC DNA]</scope>
    <source>
        <strain evidence="13">An180</strain>
    </source>
</reference>
<accession>A0A1Y4L512</accession>
<evidence type="ECO:0000256" key="8">
    <source>
        <dbReference type="ARBA" id="ARBA00022840"/>
    </source>
</evidence>
<dbReference type="InterPro" id="IPR027417">
    <property type="entry name" value="P-loop_NTPase"/>
</dbReference>
<keyword evidence="8" id="KW-0067">ATP-binding</keyword>
<evidence type="ECO:0000256" key="5">
    <source>
        <dbReference type="ARBA" id="ARBA00022741"/>
    </source>
</evidence>
<dbReference type="CDD" id="cd17930">
    <property type="entry name" value="DEXHc_cas3"/>
    <property type="match status" value="1"/>
</dbReference>
<dbReference type="GO" id="GO:0005524">
    <property type="term" value="F:ATP binding"/>
    <property type="evidence" value="ECO:0007669"/>
    <property type="project" value="UniProtKB-KW"/>
</dbReference>
<dbReference type="GO" id="GO:0003723">
    <property type="term" value="F:RNA binding"/>
    <property type="evidence" value="ECO:0007669"/>
    <property type="project" value="TreeGrafter"/>
</dbReference>
<dbReference type="PROSITE" id="PS51192">
    <property type="entry name" value="HELICASE_ATP_BIND_1"/>
    <property type="match status" value="1"/>
</dbReference>
<dbReference type="GO" id="GO:0004518">
    <property type="term" value="F:nuclease activity"/>
    <property type="evidence" value="ECO:0007669"/>
    <property type="project" value="UniProtKB-KW"/>
</dbReference>
<evidence type="ECO:0000256" key="9">
    <source>
        <dbReference type="ARBA" id="ARBA00023118"/>
    </source>
</evidence>
<dbReference type="CDD" id="cd09641">
    <property type="entry name" value="Cas3''_I"/>
    <property type="match status" value="1"/>
</dbReference>
<dbReference type="InterPro" id="IPR014001">
    <property type="entry name" value="Helicase_ATP-bd"/>
</dbReference>
<comment type="similarity">
    <text evidence="1">In the N-terminal section; belongs to the CRISPR-associated nuclease Cas3-HD family.</text>
</comment>
<dbReference type="SUPFAM" id="SSF52540">
    <property type="entry name" value="P-loop containing nucleoside triphosphate hydrolases"/>
    <property type="match status" value="1"/>
</dbReference>
<dbReference type="NCBIfam" id="TIGR01587">
    <property type="entry name" value="cas3_core"/>
    <property type="match status" value="1"/>
</dbReference>
<dbReference type="Pfam" id="PF22590">
    <property type="entry name" value="Cas3-like_C_2"/>
    <property type="match status" value="1"/>
</dbReference>
<dbReference type="InterPro" id="IPR050547">
    <property type="entry name" value="DEAD_box_RNA_helicases"/>
</dbReference>
<keyword evidence="3" id="KW-0540">Nuclease</keyword>
<evidence type="ECO:0000256" key="7">
    <source>
        <dbReference type="ARBA" id="ARBA00022806"/>
    </source>
</evidence>
<dbReference type="GO" id="GO:0003724">
    <property type="term" value="F:RNA helicase activity"/>
    <property type="evidence" value="ECO:0007669"/>
    <property type="project" value="TreeGrafter"/>
</dbReference>
<evidence type="ECO:0000256" key="3">
    <source>
        <dbReference type="ARBA" id="ARBA00022722"/>
    </source>
</evidence>
<protein>
    <submittedName>
        <fullName evidence="12">CRISPR-associated helicase Cas3</fullName>
    </submittedName>
</protein>
<dbReference type="PANTHER" id="PTHR47963:SF9">
    <property type="entry name" value="CRISPR-ASSOCIATED ENDONUCLEASE_HELICASE CAS3"/>
    <property type="match status" value="1"/>
</dbReference>
<keyword evidence="4" id="KW-0479">Metal-binding</keyword>
<evidence type="ECO:0000256" key="2">
    <source>
        <dbReference type="ARBA" id="ARBA00009046"/>
    </source>
</evidence>
<dbReference type="EMBL" id="NFKK01000016">
    <property type="protein sequence ID" value="OUP51865.1"/>
    <property type="molecule type" value="Genomic_DNA"/>
</dbReference>
<sequence length="869" mass="98580">MHMQFDLHEIWAKTDPYQSILTHSMLSGIVAQVIVRHMIAPGSLHRLSGALSCSTEKAINWIGYLVSLHDIGKIEGQFQYRWPAMREKMDQQGLKPDFPDPEPIRHEKTTCRCLRERIWREVPNRSMAKFYANLLEAHHQGKLGKEGECQNQFWNTLQEELEYQMRIQFLHSETVWLPDLDKKDRGSAGALLLGIVILSDWIASSDYFAQAETWFCQPDAQEHAVHLAKTFLTVSGLESQPAEWEQEFHQVWPSISREGMRGLQAETEMLFKQAQERISVVLLEAPMGEGKTEAGVYAALQMARQWGKYGFYVGLPTAAISNQMVGCMRTFLQMHHASEPVRLLHSMAWLSDERQPSFCPDFDTEEERYAWRWLLPVRRGLLGTYAVGTVDQAMMSVLLVKYGVLRLLGLAEKALIIDELHSYDVYMSEILHRLLEWCKVLEIPVVLLSATLPPEKKTQMLSAYTAESIPSSYPAVTAITESGKVLVRTIHHTEKQQTVSVTLCPILHQAEQIAAYAKELVQDGGCLCILLNTVQQAQETFQALKSIGFDGELLLFHARFPAEQRDQIEQRCIRLFGKEKSMRPQRAILVATQVVEQSLDVDFDLMMTAIAPIDLVLQRLGRMFRHQDTPRPPHITVPNLYVLIPSLSELFGADGFVYPTCLLQQSIHLLEQYRSIRIPEDLPVLVTRGYDPQAAPPEELSSWMEHLIEDQVKAAASGNYLIHEPGKGYSPIKESEKIQFDDLESSSYLSAKTRLGEPTVRIVLLPPERFEYFCKKGEKHGGRTVLSVVSKEEAREILKSSVSVRAKPLHPGNPDVLFGRRLLEGVQIYPAVIDKDGNMQYTQINGAEIIVNKELGVTFKDGDVSERIV</sequence>
<keyword evidence="5" id="KW-0547">Nucleotide-binding</keyword>
<feature type="domain" description="Helicase ATP-binding" evidence="10">
    <location>
        <begin position="272"/>
        <end position="470"/>
    </location>
</feature>
<evidence type="ECO:0000256" key="4">
    <source>
        <dbReference type="ARBA" id="ARBA00022723"/>
    </source>
</evidence>
<evidence type="ECO:0000259" key="10">
    <source>
        <dbReference type="PROSITE" id="PS51192"/>
    </source>
</evidence>
<dbReference type="InterPro" id="IPR038257">
    <property type="entry name" value="CRISPR-assoc_Cas3_HD_sf"/>
</dbReference>
<dbReference type="InterPro" id="IPR054712">
    <property type="entry name" value="Cas3-like_dom"/>
</dbReference>
<keyword evidence="9" id="KW-0051">Antiviral defense</keyword>
<dbReference type="InterPro" id="IPR011545">
    <property type="entry name" value="DEAD/DEAH_box_helicase_dom"/>
</dbReference>
<gene>
    <name evidence="12" type="ORF">B5F17_11495</name>
</gene>
<dbReference type="InterPro" id="IPR006483">
    <property type="entry name" value="CRISPR-assoc_Cas3_HD"/>
</dbReference>
<dbReference type="Gene3D" id="1.10.3210.30">
    <property type="match status" value="1"/>
</dbReference>
<dbReference type="GO" id="GO:0051607">
    <property type="term" value="P:defense response to virus"/>
    <property type="evidence" value="ECO:0007669"/>
    <property type="project" value="UniProtKB-KW"/>
</dbReference>
<feature type="domain" description="HD Cas3-type" evidence="11">
    <location>
        <begin position="13"/>
        <end position="202"/>
    </location>
</feature>
<dbReference type="Proteomes" id="UP000195897">
    <property type="component" value="Unassembled WGS sequence"/>
</dbReference>
<evidence type="ECO:0000259" key="11">
    <source>
        <dbReference type="PROSITE" id="PS51643"/>
    </source>
</evidence>
<comment type="similarity">
    <text evidence="2">In the central section; belongs to the CRISPR-associated helicase Cas3 family.</text>
</comment>
<organism evidence="12 13">
    <name type="scientific">Butyricicoccus pullicaecorum</name>
    <dbReference type="NCBI Taxonomy" id="501571"/>
    <lineage>
        <taxon>Bacteria</taxon>
        <taxon>Bacillati</taxon>
        <taxon>Bacillota</taxon>
        <taxon>Clostridia</taxon>
        <taxon>Eubacteriales</taxon>
        <taxon>Butyricicoccaceae</taxon>
        <taxon>Butyricicoccus</taxon>
    </lineage>
</organism>
<proteinExistence type="inferred from homology"/>
<evidence type="ECO:0000313" key="13">
    <source>
        <dbReference type="Proteomes" id="UP000195897"/>
    </source>
</evidence>
<keyword evidence="7" id="KW-0347">Helicase</keyword>
<evidence type="ECO:0000313" key="12">
    <source>
        <dbReference type="EMBL" id="OUP51865.1"/>
    </source>
</evidence>
<keyword evidence="6" id="KW-0378">Hydrolase</keyword>
<evidence type="ECO:0000256" key="6">
    <source>
        <dbReference type="ARBA" id="ARBA00022801"/>
    </source>
</evidence>